<reference evidence="2 3" key="1">
    <citation type="submission" date="2023-03" db="EMBL/GenBank/DDBJ databases">
        <title>Draft genome sequence of type strain Streptomyces ferralitis JCM 14344.</title>
        <authorList>
            <person name="Klaysubun C."/>
            <person name="Duangmal K."/>
        </authorList>
    </citation>
    <scope>NUCLEOTIDE SEQUENCE [LARGE SCALE GENOMIC DNA]</scope>
    <source>
        <strain evidence="2 3">JCM 14344</strain>
    </source>
</reference>
<keyword evidence="1" id="KW-0472">Membrane</keyword>
<feature type="transmembrane region" description="Helical" evidence="1">
    <location>
        <begin position="79"/>
        <end position="98"/>
    </location>
</feature>
<keyword evidence="3" id="KW-1185">Reference proteome</keyword>
<organism evidence="2 3">
    <name type="scientific">Streptantibioticus ferralitis</name>
    <dbReference type="NCBI Taxonomy" id="236510"/>
    <lineage>
        <taxon>Bacteria</taxon>
        <taxon>Bacillati</taxon>
        <taxon>Actinomycetota</taxon>
        <taxon>Actinomycetes</taxon>
        <taxon>Kitasatosporales</taxon>
        <taxon>Streptomycetaceae</taxon>
        <taxon>Streptantibioticus</taxon>
    </lineage>
</organism>
<feature type="transmembrane region" description="Helical" evidence="1">
    <location>
        <begin position="55"/>
        <end position="73"/>
    </location>
</feature>
<proteinExistence type="predicted"/>
<evidence type="ECO:0000256" key="1">
    <source>
        <dbReference type="SAM" id="Phobius"/>
    </source>
</evidence>
<keyword evidence="1" id="KW-0812">Transmembrane</keyword>
<sequence length="112" mass="12908">MDGHRLSDEERRALEQIETMLRQDDGLDRRLRTMRLRRIPNAAVCLRYVRHWRPLLVALVLVASTALMVVAVSTLAPGVIAAVAATWLLAVVLTVDMVRAWRRVRRDRIREN</sequence>
<comment type="caution">
    <text evidence="2">The sequence shown here is derived from an EMBL/GenBank/DDBJ whole genome shotgun (WGS) entry which is preliminary data.</text>
</comment>
<dbReference type="EMBL" id="JARHTQ010000002">
    <property type="protein sequence ID" value="MDF2254808.1"/>
    <property type="molecule type" value="Genomic_DNA"/>
</dbReference>
<gene>
    <name evidence="2" type="ORF">P2L57_03375</name>
</gene>
<keyword evidence="1" id="KW-1133">Transmembrane helix</keyword>
<name>A0ABT5YTM4_9ACTN</name>
<dbReference type="Proteomes" id="UP001220022">
    <property type="component" value="Unassembled WGS sequence"/>
</dbReference>
<evidence type="ECO:0000313" key="2">
    <source>
        <dbReference type="EMBL" id="MDF2254808.1"/>
    </source>
</evidence>
<evidence type="ECO:0000313" key="3">
    <source>
        <dbReference type="Proteomes" id="UP001220022"/>
    </source>
</evidence>
<dbReference type="RefSeq" id="WP_275807943.1">
    <property type="nucleotide sequence ID" value="NZ_BAAANM010000008.1"/>
</dbReference>
<protein>
    <submittedName>
        <fullName evidence="2">DUF3040 domain-containing protein</fullName>
    </submittedName>
</protein>
<accession>A0ABT5YTM4</accession>